<reference evidence="4 5" key="1">
    <citation type="submission" date="2020-04" db="EMBL/GenBank/DDBJ databases">
        <title>A novel species of genus Lactobacillus that was isolated from fermented food Zha-chili.</title>
        <authorList>
            <person name="Zhang Z."/>
        </authorList>
    </citation>
    <scope>NUCLEOTIDE SEQUENCE [LARGE SCALE GENOMIC DNA]</scope>
    <source>
        <strain evidence="5">HBUAS51383</strain>
    </source>
</reference>
<feature type="compositionally biased region" description="Low complexity" evidence="1">
    <location>
        <begin position="284"/>
        <end position="303"/>
    </location>
</feature>
<evidence type="ECO:0000259" key="3">
    <source>
        <dbReference type="Pfam" id="PF19087"/>
    </source>
</evidence>
<keyword evidence="2" id="KW-0732">Signal</keyword>
<accession>A0ABX1KXK8</accession>
<keyword evidence="5" id="KW-1185">Reference proteome</keyword>
<feature type="region of interest" description="Disordered" evidence="1">
    <location>
        <begin position="283"/>
        <end position="328"/>
    </location>
</feature>
<organism evidence="4 5">
    <name type="scientific">Secundilactobacillus angelensis</name>
    <dbReference type="NCBI Taxonomy" id="2722706"/>
    <lineage>
        <taxon>Bacteria</taxon>
        <taxon>Bacillati</taxon>
        <taxon>Bacillota</taxon>
        <taxon>Bacilli</taxon>
        <taxon>Lactobacillales</taxon>
        <taxon>Lactobacillaceae</taxon>
        <taxon>Secundilactobacillus</taxon>
    </lineage>
</organism>
<feature type="signal peptide" evidence="2">
    <location>
        <begin position="1"/>
        <end position="24"/>
    </location>
</feature>
<evidence type="ECO:0000313" key="5">
    <source>
        <dbReference type="Proteomes" id="UP000763447"/>
    </source>
</evidence>
<evidence type="ECO:0000256" key="2">
    <source>
        <dbReference type="SAM" id="SignalP"/>
    </source>
</evidence>
<dbReference type="Proteomes" id="UP000763447">
    <property type="component" value="Unassembled WGS sequence"/>
</dbReference>
<name>A0ABX1KXK8_9LACO</name>
<sequence>MSKSIKLFSSALAIGMLLGTGAGAVTSAVQGTTTVAQASTTRSGQQALVLTSDEVQVNSEGLIQKLNIDDKQLTELLNKGSLSIPAQGNTEDSSAIDITGIDTNALSKSMLADQLDVEADTVPGMSSITFEKPENITTINKNALTGHELTSVELPSVSYIGEEAFTKNKIKTVNLGTKGNPAPFVNWGAFGDQRWDTISTQYSDKIPARRLMTQLGLVHKVNGENVLDNSTTYVYVLPKYHEVAIENNNETAIEVFSQQGGYIEAEIGNELYGTLGINIGAKDGGTPTNPGNNGGDTANPDNGSGNETTPDPAPQPLPQPQPTQPASYPHSVYAIRGMRLHKNVSLTNPTRSYKKQSRAKAANFKIQGVAYDKNGNKRYKVKGGYITASSKYVADSHFRSNKVKRVRVIGNKVNSYKDVKLSSNQKVRSYKKGTKLNVKRIVKQGRLTRFELNNGRYITGNKQLLIMDQK</sequence>
<dbReference type="Gene3D" id="3.80.10.10">
    <property type="entry name" value="Ribonuclease Inhibitor"/>
    <property type="match status" value="1"/>
</dbReference>
<feature type="compositionally biased region" description="Pro residues" evidence="1">
    <location>
        <begin position="311"/>
        <end position="323"/>
    </location>
</feature>
<dbReference type="InterPro" id="IPR032675">
    <property type="entry name" value="LRR_dom_sf"/>
</dbReference>
<feature type="domain" description="DUF5776" evidence="3">
    <location>
        <begin position="401"/>
        <end position="464"/>
    </location>
</feature>
<dbReference type="InterPro" id="IPR044081">
    <property type="entry name" value="DUF5776"/>
</dbReference>
<comment type="caution">
    <text evidence="4">The sequence shown here is derived from an EMBL/GenBank/DDBJ whole genome shotgun (WGS) entry which is preliminary data.</text>
</comment>
<feature type="domain" description="DUF5776" evidence="3">
    <location>
        <begin position="329"/>
        <end position="393"/>
    </location>
</feature>
<proteinExistence type="predicted"/>
<protein>
    <recommendedName>
        <fullName evidence="3">DUF5776 domain-containing protein</fullName>
    </recommendedName>
</protein>
<dbReference type="Pfam" id="PF19087">
    <property type="entry name" value="DUF5776"/>
    <property type="match status" value="2"/>
</dbReference>
<evidence type="ECO:0000313" key="4">
    <source>
        <dbReference type="EMBL" id="NLR17965.1"/>
    </source>
</evidence>
<gene>
    <name evidence="4" type="ORF">HC026_03395</name>
</gene>
<dbReference type="RefSeq" id="WP_168924581.1">
    <property type="nucleotide sequence ID" value="NZ_JAAXLJ010000004.1"/>
</dbReference>
<dbReference type="EMBL" id="JAAXLJ010000004">
    <property type="protein sequence ID" value="NLR17965.1"/>
    <property type="molecule type" value="Genomic_DNA"/>
</dbReference>
<feature type="chain" id="PRO_5046875930" description="DUF5776 domain-containing protein" evidence="2">
    <location>
        <begin position="25"/>
        <end position="470"/>
    </location>
</feature>
<evidence type="ECO:0000256" key="1">
    <source>
        <dbReference type="SAM" id="MobiDB-lite"/>
    </source>
</evidence>